<dbReference type="EMBL" id="JAGGLV010000004">
    <property type="protein sequence ID" value="MBP2111504.1"/>
    <property type="molecule type" value="Genomic_DNA"/>
</dbReference>
<feature type="transmembrane region" description="Helical" evidence="1">
    <location>
        <begin position="26"/>
        <end position="45"/>
    </location>
</feature>
<proteinExistence type="predicted"/>
<protein>
    <submittedName>
        <fullName evidence="2">Uncharacterized protein</fullName>
    </submittedName>
</protein>
<reference evidence="2 3" key="1">
    <citation type="submission" date="2021-03" db="EMBL/GenBank/DDBJ databases">
        <title>Genomic Encyclopedia of Type Strains, Phase IV (KMG-IV): sequencing the most valuable type-strain genomes for metagenomic binning, comparative biology and taxonomic classification.</title>
        <authorList>
            <person name="Goeker M."/>
        </authorList>
    </citation>
    <scope>NUCLEOTIDE SEQUENCE [LARGE SCALE GENOMIC DNA]</scope>
    <source>
        <strain evidence="2 3">DSM 101953</strain>
    </source>
</reference>
<keyword evidence="1" id="KW-1133">Transmembrane helix</keyword>
<keyword evidence="1" id="KW-0472">Membrane</keyword>
<sequence>MCNNSSYECICWGRSCSLCKIIGVSLKVYCSIALLCYYSITLLVLRIKYLPTVHYSAGIQHKNAVQVPHTSIRGHYLYYTVIVICVCV</sequence>
<gene>
    <name evidence="2" type="ORF">J2Z70_001645</name>
</gene>
<keyword evidence="3" id="KW-1185">Reference proteome</keyword>
<keyword evidence="1" id="KW-0812">Transmembrane</keyword>
<evidence type="ECO:0000313" key="2">
    <source>
        <dbReference type="EMBL" id="MBP2111504.1"/>
    </source>
</evidence>
<evidence type="ECO:0000256" key="1">
    <source>
        <dbReference type="SAM" id="Phobius"/>
    </source>
</evidence>
<comment type="caution">
    <text evidence="2">The sequence shown here is derived from an EMBL/GenBank/DDBJ whole genome shotgun (WGS) entry which is preliminary data.</text>
</comment>
<evidence type="ECO:0000313" key="3">
    <source>
        <dbReference type="Proteomes" id="UP000773462"/>
    </source>
</evidence>
<accession>A0ABS4NQ29</accession>
<organism evidence="2 3">
    <name type="scientific">Paenibacillus silagei</name>
    <dbReference type="NCBI Taxonomy" id="1670801"/>
    <lineage>
        <taxon>Bacteria</taxon>
        <taxon>Bacillati</taxon>
        <taxon>Bacillota</taxon>
        <taxon>Bacilli</taxon>
        <taxon>Bacillales</taxon>
        <taxon>Paenibacillaceae</taxon>
        <taxon>Paenibacillus</taxon>
    </lineage>
</organism>
<name>A0ABS4NQ29_9BACL</name>
<dbReference type="Proteomes" id="UP000773462">
    <property type="component" value="Unassembled WGS sequence"/>
</dbReference>